<evidence type="ECO:0000256" key="1">
    <source>
        <dbReference type="PROSITE-ProRule" id="PRU00221"/>
    </source>
</evidence>
<keyword evidence="1" id="KW-0853">WD repeat</keyword>
<keyword evidence="3" id="KW-1185">Reference proteome</keyword>
<sequence>MIELREIDTARAILRQTQVMGVMKQEQPERYLRLEHLLVRTYFDPNEAYQELTKEKRRSQIAQAIAAEVSVVPPSRLMALIGQALKWQQHQGLLPPGTQFDLFRGTAAMKQDVEDMYSTTLGHTIKFGKKSHPECARFSPDGQFLVSCSVDGFIEVWDHINGKLKKDLQYQADSMHILILPSFLFTKSTGAPQGDTLGRMKPFSINSSNCNFNSWSSFGAIRYGALDTGAAPGTKSIVNSTCLSGGMPGKSSGNTSEKSRTMSISLTVISICLESMMLTKNPWHDSFLNIFFACIADIRRGSDLNFAPKNRNSSSP</sequence>
<dbReference type="OrthoDB" id="538223at2759"/>
<dbReference type="Pfam" id="PF00400">
    <property type="entry name" value="WD40"/>
    <property type="match status" value="1"/>
</dbReference>
<dbReference type="Proteomes" id="UP000594638">
    <property type="component" value="Unassembled WGS sequence"/>
</dbReference>
<evidence type="ECO:0000313" key="3">
    <source>
        <dbReference type="Proteomes" id="UP000594638"/>
    </source>
</evidence>
<dbReference type="PANTHER" id="PTHR22848">
    <property type="entry name" value="WD40 REPEAT PROTEIN"/>
    <property type="match status" value="1"/>
</dbReference>
<evidence type="ECO:0000313" key="2">
    <source>
        <dbReference type="EMBL" id="CAA3028001.1"/>
    </source>
</evidence>
<accession>A0A8S0VCH4</accession>
<dbReference type="Gene3D" id="2.130.10.10">
    <property type="entry name" value="YVTN repeat-like/Quinoprotein amine dehydrogenase"/>
    <property type="match status" value="1"/>
</dbReference>
<organism evidence="2 3">
    <name type="scientific">Olea europaea subsp. europaea</name>
    <dbReference type="NCBI Taxonomy" id="158383"/>
    <lineage>
        <taxon>Eukaryota</taxon>
        <taxon>Viridiplantae</taxon>
        <taxon>Streptophyta</taxon>
        <taxon>Embryophyta</taxon>
        <taxon>Tracheophyta</taxon>
        <taxon>Spermatophyta</taxon>
        <taxon>Magnoliopsida</taxon>
        <taxon>eudicotyledons</taxon>
        <taxon>Gunneridae</taxon>
        <taxon>Pentapetalae</taxon>
        <taxon>asterids</taxon>
        <taxon>lamiids</taxon>
        <taxon>Lamiales</taxon>
        <taxon>Oleaceae</taxon>
        <taxon>Oleeae</taxon>
        <taxon>Olea</taxon>
    </lineage>
</organism>
<dbReference type="PROSITE" id="PS50082">
    <property type="entry name" value="WD_REPEATS_2"/>
    <property type="match status" value="1"/>
</dbReference>
<dbReference type="EMBL" id="CACTIH010009231">
    <property type="protein sequence ID" value="CAA3028001.1"/>
    <property type="molecule type" value="Genomic_DNA"/>
</dbReference>
<dbReference type="InterPro" id="IPR011044">
    <property type="entry name" value="Quino_amine_DH_bsu"/>
</dbReference>
<dbReference type="InterPro" id="IPR015943">
    <property type="entry name" value="WD40/YVTN_repeat-like_dom_sf"/>
</dbReference>
<comment type="caution">
    <text evidence="2">The sequence shown here is derived from an EMBL/GenBank/DDBJ whole genome shotgun (WGS) entry which is preliminary data.</text>
</comment>
<dbReference type="GO" id="GO:0000398">
    <property type="term" value="P:mRNA splicing, via spliceosome"/>
    <property type="evidence" value="ECO:0007669"/>
    <property type="project" value="InterPro"/>
</dbReference>
<dbReference type="SUPFAM" id="SSF50969">
    <property type="entry name" value="YVTN repeat-like/Quinoprotein amine dehydrogenase"/>
    <property type="match status" value="1"/>
</dbReference>
<reference evidence="2 3" key="1">
    <citation type="submission" date="2019-12" db="EMBL/GenBank/DDBJ databases">
        <authorList>
            <person name="Alioto T."/>
            <person name="Alioto T."/>
            <person name="Gomez Garrido J."/>
        </authorList>
    </citation>
    <scope>NUCLEOTIDE SEQUENCE [LARGE SCALE GENOMIC DNA]</scope>
</reference>
<dbReference type="Gramene" id="OE9A106194T1">
    <property type="protein sequence ID" value="OE9A106194C1"/>
    <property type="gene ID" value="OE9A106194"/>
</dbReference>
<proteinExistence type="predicted"/>
<dbReference type="InterPro" id="IPR001680">
    <property type="entry name" value="WD40_rpt"/>
</dbReference>
<dbReference type="InterPro" id="IPR045184">
    <property type="entry name" value="SMU1"/>
</dbReference>
<feature type="repeat" description="WD" evidence="1">
    <location>
        <begin position="138"/>
        <end position="158"/>
    </location>
</feature>
<protein>
    <submittedName>
        <fullName evidence="2">Suppressor of mec-8 and unc-52 homolog 1</fullName>
    </submittedName>
</protein>
<gene>
    <name evidence="2" type="ORF">OLEA9_A106194</name>
</gene>
<feature type="non-terminal residue" evidence="2">
    <location>
        <position position="316"/>
    </location>
</feature>
<dbReference type="AlphaFoldDB" id="A0A8S0VCH4"/>
<dbReference type="SMART" id="SM00320">
    <property type="entry name" value="WD40"/>
    <property type="match status" value="1"/>
</dbReference>
<name>A0A8S0VCH4_OLEEU</name>